<reference evidence="1 2" key="1">
    <citation type="journal article" date="2021" name="Hortic Res">
        <title>High-quality reference genome and annotation aids understanding of berry development for evergreen blueberry (Vaccinium darrowii).</title>
        <authorList>
            <person name="Yu J."/>
            <person name="Hulse-Kemp A.M."/>
            <person name="Babiker E."/>
            <person name="Staton M."/>
        </authorList>
    </citation>
    <scope>NUCLEOTIDE SEQUENCE [LARGE SCALE GENOMIC DNA]</scope>
    <source>
        <strain evidence="2">cv. NJ 8807/NJ 8810</strain>
        <tissue evidence="1">Young leaf</tissue>
    </source>
</reference>
<name>A0ACB7Y2Z3_9ERIC</name>
<keyword evidence="2" id="KW-1185">Reference proteome</keyword>
<evidence type="ECO:0000313" key="2">
    <source>
        <dbReference type="Proteomes" id="UP000828048"/>
    </source>
</evidence>
<proteinExistence type="predicted"/>
<protein>
    <submittedName>
        <fullName evidence="1">Uncharacterized protein</fullName>
    </submittedName>
</protein>
<gene>
    <name evidence="1" type="ORF">Vadar_031367</name>
</gene>
<evidence type="ECO:0000313" key="1">
    <source>
        <dbReference type="EMBL" id="KAH7847891.1"/>
    </source>
</evidence>
<dbReference type="Proteomes" id="UP000828048">
    <property type="component" value="Chromosome 5"/>
</dbReference>
<organism evidence="1 2">
    <name type="scientific">Vaccinium darrowii</name>
    <dbReference type="NCBI Taxonomy" id="229202"/>
    <lineage>
        <taxon>Eukaryota</taxon>
        <taxon>Viridiplantae</taxon>
        <taxon>Streptophyta</taxon>
        <taxon>Embryophyta</taxon>
        <taxon>Tracheophyta</taxon>
        <taxon>Spermatophyta</taxon>
        <taxon>Magnoliopsida</taxon>
        <taxon>eudicotyledons</taxon>
        <taxon>Gunneridae</taxon>
        <taxon>Pentapetalae</taxon>
        <taxon>asterids</taxon>
        <taxon>Ericales</taxon>
        <taxon>Ericaceae</taxon>
        <taxon>Vaccinioideae</taxon>
        <taxon>Vaccinieae</taxon>
        <taxon>Vaccinium</taxon>
    </lineage>
</organism>
<dbReference type="EMBL" id="CM037155">
    <property type="protein sequence ID" value="KAH7847891.1"/>
    <property type="molecule type" value="Genomic_DNA"/>
</dbReference>
<sequence length="374" mass="42177">MDQVLEEDSHHLLKKEEEYSLKQHWSIGRPTNNVGRSSNQGCPVVKVQGMFKLQPIGNADAEIINEMGLSSELENMGSLEVLYECGICNIFLPRSEVPTGWRSSNKRMGSSLTFNVPSLPNLKIQALKIYVVFDDLRVVFDHLAWKFHCFVKEYDYITVNNVTKGVKWAYSPLFRCIPSGGMVPKMSDDLRSATTDEGDEVRDYDQGRTEETLLNSAEETGPSAELQSEPSTSLTQNQANPIIEARRTNNRQRRGRGRSSGQHRGRGLTGSNTYRAFFASEDAIRHFRESFQIPADVELELIPLDPGTHCLPQRHETVVPIFAICAAGLRFPIQTFTRQFLHVIDVTSGQLSLNTFRIINGIAELKRLHNLELP</sequence>
<accession>A0ACB7Y2Z3</accession>
<comment type="caution">
    <text evidence="1">The sequence shown here is derived from an EMBL/GenBank/DDBJ whole genome shotgun (WGS) entry which is preliminary data.</text>
</comment>